<organism evidence="2 3">
    <name type="scientific">Stereocaulon virgatum</name>
    <dbReference type="NCBI Taxonomy" id="373712"/>
    <lineage>
        <taxon>Eukaryota</taxon>
        <taxon>Fungi</taxon>
        <taxon>Dikarya</taxon>
        <taxon>Ascomycota</taxon>
        <taxon>Pezizomycotina</taxon>
        <taxon>Lecanoromycetes</taxon>
        <taxon>OSLEUM clade</taxon>
        <taxon>Lecanoromycetidae</taxon>
        <taxon>Lecanorales</taxon>
        <taxon>Lecanorineae</taxon>
        <taxon>Stereocaulaceae</taxon>
        <taxon>Stereocaulon</taxon>
    </lineage>
</organism>
<evidence type="ECO:0000313" key="2">
    <source>
        <dbReference type="EMBL" id="KAL2037102.1"/>
    </source>
</evidence>
<sequence>MECRSTPKGPCLAQPSKWELSPDKGSRWKIFRVKEILTIVISAKFGAAPEKGHEGSVRLLFYDCASPERRGGSSLSPQVSAIIGRNHAFLDIVIDKLIDANAQEGRHAYALNGYRIF</sequence>
<proteinExistence type="predicted"/>
<reference evidence="2 3" key="1">
    <citation type="submission" date="2024-09" db="EMBL/GenBank/DDBJ databases">
        <title>Rethinking Asexuality: The Enigmatic Case of Functional Sexual Genes in Lepraria (Stereocaulaceae).</title>
        <authorList>
            <person name="Doellman M."/>
            <person name="Sun Y."/>
            <person name="Barcenas-Pena A."/>
            <person name="Lumbsch H.T."/>
            <person name="Grewe F."/>
        </authorList>
    </citation>
    <scope>NUCLEOTIDE SEQUENCE [LARGE SCALE GENOMIC DNA]</scope>
    <source>
        <strain evidence="2 3">Mercado 3170</strain>
    </source>
</reference>
<evidence type="ECO:0000256" key="1">
    <source>
        <dbReference type="SAM" id="MobiDB-lite"/>
    </source>
</evidence>
<keyword evidence="3" id="KW-1185">Reference proteome</keyword>
<accession>A0ABR3ZU56</accession>
<protein>
    <submittedName>
        <fullName evidence="2">Uncharacterized protein</fullName>
    </submittedName>
</protein>
<feature type="region of interest" description="Disordered" evidence="1">
    <location>
        <begin position="1"/>
        <end position="22"/>
    </location>
</feature>
<comment type="caution">
    <text evidence="2">The sequence shown here is derived from an EMBL/GenBank/DDBJ whole genome shotgun (WGS) entry which is preliminary data.</text>
</comment>
<dbReference type="EMBL" id="JBEFKJ010000045">
    <property type="protein sequence ID" value="KAL2037102.1"/>
    <property type="molecule type" value="Genomic_DNA"/>
</dbReference>
<dbReference type="Proteomes" id="UP001590950">
    <property type="component" value="Unassembled WGS sequence"/>
</dbReference>
<gene>
    <name evidence="2" type="ORF">N7G274_010229</name>
</gene>
<evidence type="ECO:0000313" key="3">
    <source>
        <dbReference type="Proteomes" id="UP001590950"/>
    </source>
</evidence>
<name>A0ABR3ZU56_9LECA</name>